<organism evidence="2 3">
    <name type="scientific">Capronia epimyces CBS 606.96</name>
    <dbReference type="NCBI Taxonomy" id="1182542"/>
    <lineage>
        <taxon>Eukaryota</taxon>
        <taxon>Fungi</taxon>
        <taxon>Dikarya</taxon>
        <taxon>Ascomycota</taxon>
        <taxon>Pezizomycotina</taxon>
        <taxon>Eurotiomycetes</taxon>
        <taxon>Chaetothyriomycetidae</taxon>
        <taxon>Chaetothyriales</taxon>
        <taxon>Herpotrichiellaceae</taxon>
        <taxon>Capronia</taxon>
    </lineage>
</organism>
<dbReference type="GO" id="GO:0019441">
    <property type="term" value="P:L-tryptophan catabolic process to kynurenine"/>
    <property type="evidence" value="ECO:0007669"/>
    <property type="project" value="InterPro"/>
</dbReference>
<dbReference type="EMBL" id="AMGY01000006">
    <property type="protein sequence ID" value="EXJ81120.1"/>
    <property type="molecule type" value="Genomic_DNA"/>
</dbReference>
<dbReference type="RefSeq" id="XP_007735708.1">
    <property type="nucleotide sequence ID" value="XM_007737518.1"/>
</dbReference>
<dbReference type="Proteomes" id="UP000019478">
    <property type="component" value="Unassembled WGS sequence"/>
</dbReference>
<proteinExistence type="predicted"/>
<accession>W9XUU7</accession>
<dbReference type="PANTHER" id="PTHR34861">
    <property type="match status" value="1"/>
</dbReference>
<dbReference type="eggNOG" id="ENOG502RKE6">
    <property type="taxonomic scope" value="Eukaryota"/>
</dbReference>
<feature type="region of interest" description="Disordered" evidence="1">
    <location>
        <begin position="1"/>
        <end position="22"/>
    </location>
</feature>
<dbReference type="STRING" id="1182542.W9XUU7"/>
<dbReference type="PANTHER" id="PTHR34861:SF11">
    <property type="entry name" value="CYCLASE"/>
    <property type="match status" value="1"/>
</dbReference>
<name>W9XUU7_9EURO</name>
<feature type="compositionally biased region" description="Low complexity" evidence="1">
    <location>
        <begin position="1"/>
        <end position="17"/>
    </location>
</feature>
<sequence length="355" mass="39035">MSGSQSESASESASVSGPPVPFSSLPLSKEPAAARLNAWGAYGGRDELGFLNRQTASTVAAAAASEIRMGVRVTVDAPLDFLGTKPLFGRQAFHKEVYQKAPRVVHDDTWSFNTQGSSQWDGLRHFGYQAAQRFYNDTTLDDIAGTSASGQTNPHVLGIHNAVQHGGIMGRAILVDFRRWLDEGPGKEIVKRDAEVGFDNFRSSAIKLDWILQTLKWQDNTTPRFGDVLIVRSGWFPAYRALLANDPAELDRIANMKPPAFGGVEQSDDVLRWIWDHFSAVASDHPSFERWPSPFDWSLHEVLLAGWGCNIGELLDLEALSQECVRQNRWSFFLASVPCYVPGGVASPVNGVAIF</sequence>
<dbReference type="GO" id="GO:0004061">
    <property type="term" value="F:arylformamidase activity"/>
    <property type="evidence" value="ECO:0007669"/>
    <property type="project" value="InterPro"/>
</dbReference>
<evidence type="ECO:0000313" key="2">
    <source>
        <dbReference type="EMBL" id="EXJ81120.1"/>
    </source>
</evidence>
<dbReference type="InterPro" id="IPR037175">
    <property type="entry name" value="KFase_sf"/>
</dbReference>
<reference evidence="2 3" key="1">
    <citation type="submission" date="2013-03" db="EMBL/GenBank/DDBJ databases">
        <title>The Genome Sequence of Capronia epimyces CBS 606.96.</title>
        <authorList>
            <consortium name="The Broad Institute Genomics Platform"/>
            <person name="Cuomo C."/>
            <person name="de Hoog S."/>
            <person name="Gorbushina A."/>
            <person name="Walker B."/>
            <person name="Young S.K."/>
            <person name="Zeng Q."/>
            <person name="Gargeya S."/>
            <person name="Fitzgerald M."/>
            <person name="Haas B."/>
            <person name="Abouelleil A."/>
            <person name="Allen A.W."/>
            <person name="Alvarado L."/>
            <person name="Arachchi H.M."/>
            <person name="Berlin A.M."/>
            <person name="Chapman S.B."/>
            <person name="Gainer-Dewar J."/>
            <person name="Goldberg J."/>
            <person name="Griggs A."/>
            <person name="Gujja S."/>
            <person name="Hansen M."/>
            <person name="Howarth C."/>
            <person name="Imamovic A."/>
            <person name="Ireland A."/>
            <person name="Larimer J."/>
            <person name="McCowan C."/>
            <person name="Murphy C."/>
            <person name="Pearson M."/>
            <person name="Poon T.W."/>
            <person name="Priest M."/>
            <person name="Roberts A."/>
            <person name="Saif S."/>
            <person name="Shea T."/>
            <person name="Sisk P."/>
            <person name="Sykes S."/>
            <person name="Wortman J."/>
            <person name="Nusbaum C."/>
            <person name="Birren B."/>
        </authorList>
    </citation>
    <scope>NUCLEOTIDE SEQUENCE [LARGE SCALE GENOMIC DNA]</scope>
    <source>
        <strain evidence="2 3">CBS 606.96</strain>
    </source>
</reference>
<dbReference type="SUPFAM" id="SSF102198">
    <property type="entry name" value="Putative cyclase"/>
    <property type="match status" value="1"/>
</dbReference>
<dbReference type="OrthoDB" id="5396at2759"/>
<dbReference type="AlphaFoldDB" id="W9XUU7"/>
<dbReference type="GeneID" id="19171508"/>
<keyword evidence="3" id="KW-1185">Reference proteome</keyword>
<dbReference type="Gene3D" id="3.50.30.50">
    <property type="entry name" value="Putative cyclase"/>
    <property type="match status" value="1"/>
</dbReference>
<protein>
    <recommendedName>
        <fullName evidence="4">Cyclase</fullName>
    </recommendedName>
</protein>
<evidence type="ECO:0000256" key="1">
    <source>
        <dbReference type="SAM" id="MobiDB-lite"/>
    </source>
</evidence>
<evidence type="ECO:0008006" key="4">
    <source>
        <dbReference type="Google" id="ProtNLM"/>
    </source>
</evidence>
<dbReference type="HOGENOM" id="CLU_030671_1_0_1"/>
<comment type="caution">
    <text evidence="2">The sequence shown here is derived from an EMBL/GenBank/DDBJ whole genome shotgun (WGS) entry which is preliminary data.</text>
</comment>
<evidence type="ECO:0000313" key="3">
    <source>
        <dbReference type="Proteomes" id="UP000019478"/>
    </source>
</evidence>
<gene>
    <name evidence="2" type="ORF">A1O3_07408</name>
</gene>